<keyword evidence="3" id="KW-1185">Reference proteome</keyword>
<dbReference type="KEGG" id="nmv:NITMOv2_4599"/>
<reference evidence="2 3" key="1">
    <citation type="journal article" date="2015" name="Proc. Natl. Acad. Sci. U.S.A.">
        <title>Expanded metabolic versatility of ubiquitous nitrite-oxidizing bacteria from the genus Nitrospira.</title>
        <authorList>
            <person name="Koch H."/>
            <person name="Lucker S."/>
            <person name="Albertsen M."/>
            <person name="Kitzinger K."/>
            <person name="Herbold C."/>
            <person name="Spieck E."/>
            <person name="Nielsen P.H."/>
            <person name="Wagner M."/>
            <person name="Daims H."/>
        </authorList>
    </citation>
    <scope>NUCLEOTIDE SEQUENCE [LARGE SCALE GENOMIC DNA]</scope>
    <source>
        <strain evidence="2 3">NSP M-1</strain>
    </source>
</reference>
<keyword evidence="1" id="KW-1133">Transmembrane helix</keyword>
<evidence type="ECO:0008006" key="4">
    <source>
        <dbReference type="Google" id="ProtNLM"/>
    </source>
</evidence>
<gene>
    <name evidence="2" type="ORF">NITMOv2_4599</name>
</gene>
<name>A0A0K2GJ60_NITMO</name>
<proteinExistence type="predicted"/>
<dbReference type="EMBL" id="CP011801">
    <property type="protein sequence ID" value="ALA60971.1"/>
    <property type="molecule type" value="Genomic_DNA"/>
</dbReference>
<dbReference type="OrthoDB" id="9801221at2"/>
<keyword evidence="1" id="KW-0472">Membrane</keyword>
<evidence type="ECO:0000256" key="1">
    <source>
        <dbReference type="SAM" id="Phobius"/>
    </source>
</evidence>
<sequence length="202" mass="22922">MKSAIAWRQAAKQWLIESDTKTDAWSFYGRAVLFVILVRWGWTFIATPLETNYAGESVLHLVNLPFHEAGHLLFMPFGRFMTILGGSLGQVLMPLVCLVTFLVQTRDPFAASVALWWLAESLMDLAPYINDARALELILLGGVTGQETDGHDWNNLLTMLGWLEYDHRLARLVQHVGILLMLASYAWGGLLLLRHYRRRQPG</sequence>
<accession>A0A0K2GJ60</accession>
<dbReference type="Proteomes" id="UP000069205">
    <property type="component" value="Chromosome"/>
</dbReference>
<dbReference type="AlphaFoldDB" id="A0A0K2GJ60"/>
<organism evidence="2 3">
    <name type="scientific">Nitrospira moscoviensis</name>
    <dbReference type="NCBI Taxonomy" id="42253"/>
    <lineage>
        <taxon>Bacteria</taxon>
        <taxon>Pseudomonadati</taxon>
        <taxon>Nitrospirota</taxon>
        <taxon>Nitrospiria</taxon>
        <taxon>Nitrospirales</taxon>
        <taxon>Nitrospiraceae</taxon>
        <taxon>Nitrospira</taxon>
    </lineage>
</organism>
<protein>
    <recommendedName>
        <fullName evidence="4">Zinc ribbon domain-containing protein</fullName>
    </recommendedName>
</protein>
<feature type="transmembrane region" description="Helical" evidence="1">
    <location>
        <begin position="172"/>
        <end position="193"/>
    </location>
</feature>
<keyword evidence="1" id="KW-0812">Transmembrane</keyword>
<dbReference type="STRING" id="42253.NITMOv2_4599"/>
<feature type="transmembrane region" description="Helical" evidence="1">
    <location>
        <begin position="80"/>
        <end position="102"/>
    </location>
</feature>
<dbReference type="PATRIC" id="fig|42253.5.peg.4536"/>
<evidence type="ECO:0000313" key="3">
    <source>
        <dbReference type="Proteomes" id="UP000069205"/>
    </source>
</evidence>
<dbReference type="RefSeq" id="WP_053381743.1">
    <property type="nucleotide sequence ID" value="NZ_CP011801.1"/>
</dbReference>
<evidence type="ECO:0000313" key="2">
    <source>
        <dbReference type="EMBL" id="ALA60971.1"/>
    </source>
</evidence>